<dbReference type="RefSeq" id="WP_190418100.1">
    <property type="nucleotide sequence ID" value="NZ_JAMPKK010000069.1"/>
</dbReference>
<evidence type="ECO:0000256" key="1">
    <source>
        <dbReference type="SAM" id="Phobius"/>
    </source>
</evidence>
<keyword evidence="1" id="KW-0812">Transmembrane</keyword>
<keyword evidence="1" id="KW-1133">Transmembrane helix</keyword>
<accession>A0ABV0JVG3</accession>
<reference evidence="2 3" key="1">
    <citation type="submission" date="2022-04" db="EMBL/GenBank/DDBJ databases">
        <title>Positive selection, recombination, and allopatry shape intraspecific diversity of widespread and dominant cyanobacteria.</title>
        <authorList>
            <person name="Wei J."/>
            <person name="Shu W."/>
            <person name="Hu C."/>
        </authorList>
    </citation>
    <scope>NUCLEOTIDE SEQUENCE [LARGE SCALE GENOMIC DNA]</scope>
    <source>
        <strain evidence="2 3">GB2-A5</strain>
    </source>
</reference>
<proteinExistence type="predicted"/>
<organism evidence="2 3">
    <name type="scientific">Funiculus sociatus GB2-A5</name>
    <dbReference type="NCBI Taxonomy" id="2933946"/>
    <lineage>
        <taxon>Bacteria</taxon>
        <taxon>Bacillati</taxon>
        <taxon>Cyanobacteriota</taxon>
        <taxon>Cyanophyceae</taxon>
        <taxon>Coleofasciculales</taxon>
        <taxon>Coleofasciculaceae</taxon>
        <taxon>Funiculus</taxon>
    </lineage>
</organism>
<evidence type="ECO:0000313" key="2">
    <source>
        <dbReference type="EMBL" id="MEP0867402.1"/>
    </source>
</evidence>
<keyword evidence="3" id="KW-1185">Reference proteome</keyword>
<sequence>MASDGVVTDKAIASPTAFGGDTQLTGTSNAGILFLLVFQVSIYLKLT</sequence>
<gene>
    <name evidence="2" type="ORF">NDI37_23410</name>
</gene>
<comment type="caution">
    <text evidence="2">The sequence shown here is derived from an EMBL/GenBank/DDBJ whole genome shotgun (WGS) entry which is preliminary data.</text>
</comment>
<name>A0ABV0JVG3_9CYAN</name>
<feature type="transmembrane region" description="Helical" evidence="1">
    <location>
        <begin position="28"/>
        <end position="46"/>
    </location>
</feature>
<protein>
    <submittedName>
        <fullName evidence="2">Uncharacterized protein</fullName>
    </submittedName>
</protein>
<dbReference type="EMBL" id="JAMPKK010000069">
    <property type="protein sequence ID" value="MEP0867402.1"/>
    <property type="molecule type" value="Genomic_DNA"/>
</dbReference>
<dbReference type="Proteomes" id="UP001442494">
    <property type="component" value="Unassembled WGS sequence"/>
</dbReference>
<evidence type="ECO:0000313" key="3">
    <source>
        <dbReference type="Proteomes" id="UP001442494"/>
    </source>
</evidence>
<keyword evidence="1" id="KW-0472">Membrane</keyword>